<evidence type="ECO:0000313" key="2">
    <source>
        <dbReference type="Proteomes" id="UP000054279"/>
    </source>
</evidence>
<accession>A0A0C9TME8</accession>
<name>A0A0C9TME8_SPHS4</name>
<sequence>MSAAVHDYDMLLKNQFIKFDSLRQHLICLPHRFHVAVSAMLKKCSSISREEAALHPDSSIAPIIGVNTTSLAEVLSRDPMAKLQYLGNDVRVSWLKHQKFKVVIAFINERRA</sequence>
<protein>
    <submittedName>
        <fullName evidence="1">Unplaced genomic scaffold SPHSTscaffold_172, whole genome shotgun sequence</fullName>
    </submittedName>
</protein>
<organism evidence="1 2">
    <name type="scientific">Sphaerobolus stellatus (strain SS14)</name>
    <dbReference type="NCBI Taxonomy" id="990650"/>
    <lineage>
        <taxon>Eukaryota</taxon>
        <taxon>Fungi</taxon>
        <taxon>Dikarya</taxon>
        <taxon>Basidiomycota</taxon>
        <taxon>Agaricomycotina</taxon>
        <taxon>Agaricomycetes</taxon>
        <taxon>Phallomycetidae</taxon>
        <taxon>Geastrales</taxon>
        <taxon>Sphaerobolaceae</taxon>
        <taxon>Sphaerobolus</taxon>
    </lineage>
</organism>
<keyword evidence="2" id="KW-1185">Reference proteome</keyword>
<dbReference type="HOGENOM" id="CLU_2147458_0_0_1"/>
<dbReference type="AlphaFoldDB" id="A0A0C9TME8"/>
<dbReference type="Proteomes" id="UP000054279">
    <property type="component" value="Unassembled WGS sequence"/>
</dbReference>
<evidence type="ECO:0000313" key="1">
    <source>
        <dbReference type="EMBL" id="KIJ31143.1"/>
    </source>
</evidence>
<reference evidence="1 2" key="1">
    <citation type="submission" date="2014-06" db="EMBL/GenBank/DDBJ databases">
        <title>Evolutionary Origins and Diversification of the Mycorrhizal Mutualists.</title>
        <authorList>
            <consortium name="DOE Joint Genome Institute"/>
            <consortium name="Mycorrhizal Genomics Consortium"/>
            <person name="Kohler A."/>
            <person name="Kuo A."/>
            <person name="Nagy L.G."/>
            <person name="Floudas D."/>
            <person name="Copeland A."/>
            <person name="Barry K.W."/>
            <person name="Cichocki N."/>
            <person name="Veneault-Fourrey C."/>
            <person name="LaButti K."/>
            <person name="Lindquist E.A."/>
            <person name="Lipzen A."/>
            <person name="Lundell T."/>
            <person name="Morin E."/>
            <person name="Murat C."/>
            <person name="Riley R."/>
            <person name="Ohm R."/>
            <person name="Sun H."/>
            <person name="Tunlid A."/>
            <person name="Henrissat B."/>
            <person name="Grigoriev I.V."/>
            <person name="Hibbett D.S."/>
            <person name="Martin F."/>
        </authorList>
    </citation>
    <scope>NUCLEOTIDE SEQUENCE [LARGE SCALE GENOMIC DNA]</scope>
    <source>
        <strain evidence="1 2">SS14</strain>
    </source>
</reference>
<proteinExistence type="predicted"/>
<dbReference type="EMBL" id="KN837247">
    <property type="protein sequence ID" value="KIJ31143.1"/>
    <property type="molecule type" value="Genomic_DNA"/>
</dbReference>
<gene>
    <name evidence="1" type="ORF">M422DRAFT_267216</name>
</gene>